<dbReference type="GO" id="GO:0008173">
    <property type="term" value="F:RNA methyltransferase activity"/>
    <property type="evidence" value="ECO:0007669"/>
    <property type="project" value="InterPro"/>
</dbReference>
<dbReference type="Proteomes" id="UP000612362">
    <property type="component" value="Unassembled WGS sequence"/>
</dbReference>
<dbReference type="PANTHER" id="PTHR43191">
    <property type="entry name" value="RRNA METHYLTRANSFERASE 3"/>
    <property type="match status" value="1"/>
</dbReference>
<evidence type="ECO:0000256" key="2">
    <source>
        <dbReference type="ARBA" id="ARBA00022679"/>
    </source>
</evidence>
<dbReference type="EMBL" id="BNJF01000005">
    <property type="protein sequence ID" value="GHO49428.1"/>
    <property type="molecule type" value="Genomic_DNA"/>
</dbReference>
<comment type="caution">
    <text evidence="5">The sequence shown here is derived from an EMBL/GenBank/DDBJ whole genome shotgun (WGS) entry which is preliminary data.</text>
</comment>
<dbReference type="InterPro" id="IPR001537">
    <property type="entry name" value="SpoU_MeTrfase"/>
</dbReference>
<feature type="domain" description="tRNA/rRNA methyltransferase SpoU type" evidence="3">
    <location>
        <begin position="123"/>
        <end position="268"/>
    </location>
</feature>
<dbReference type="RefSeq" id="WP_220198549.1">
    <property type="nucleotide sequence ID" value="NZ_BNJF01000005.1"/>
</dbReference>
<proteinExistence type="predicted"/>
<dbReference type="PANTHER" id="PTHR43191:SF2">
    <property type="entry name" value="RRNA METHYLTRANSFERASE 3, MITOCHONDRIAL"/>
    <property type="match status" value="1"/>
</dbReference>
<evidence type="ECO:0000256" key="1">
    <source>
        <dbReference type="ARBA" id="ARBA00022603"/>
    </source>
</evidence>
<organism evidence="5 6">
    <name type="scientific">Ktedonospora formicarum</name>
    <dbReference type="NCBI Taxonomy" id="2778364"/>
    <lineage>
        <taxon>Bacteria</taxon>
        <taxon>Bacillati</taxon>
        <taxon>Chloroflexota</taxon>
        <taxon>Ktedonobacteria</taxon>
        <taxon>Ktedonobacterales</taxon>
        <taxon>Ktedonobacteraceae</taxon>
        <taxon>Ktedonospora</taxon>
    </lineage>
</organism>
<dbReference type="Gene3D" id="3.40.1280.10">
    <property type="match status" value="1"/>
</dbReference>
<keyword evidence="6" id="KW-1185">Reference proteome</keyword>
<dbReference type="GO" id="GO:0003723">
    <property type="term" value="F:RNA binding"/>
    <property type="evidence" value="ECO:0007669"/>
    <property type="project" value="InterPro"/>
</dbReference>
<dbReference type="Pfam" id="PF00588">
    <property type="entry name" value="SpoU_methylase"/>
    <property type="match status" value="1"/>
</dbReference>
<dbReference type="CDD" id="cd18107">
    <property type="entry name" value="SpoU-like_AviRb"/>
    <property type="match status" value="1"/>
</dbReference>
<evidence type="ECO:0000313" key="6">
    <source>
        <dbReference type="Proteomes" id="UP000612362"/>
    </source>
</evidence>
<protein>
    <submittedName>
        <fullName evidence="5">rRNA methyltransferase</fullName>
    </submittedName>
</protein>
<accession>A0A8J3IBU9</accession>
<sequence>MKIKKPNLVKIYSENNQFQYIETLRRKREKRLRHKEFFIEGVRPINQALAYNWEINAFVYSREKRLSDWAEGILARSKAKTHFELPLHLLQKLSNKTESSELLALVTTPEDDLSRIPLTPELLVVVFDRPASPGNLGTIIRSCDALQAQGLILTGHAVDLYDPETISASTGSFFALPTVRLPSQRELLPWLTTVREKLGALQVVGTDEKAEQEISQHDFALPTVLIAGNETWGMSAAYKDLCDVVVQIPLAGSASSLNVACATSIALYEVGRQRRLRQNI</sequence>
<dbReference type="GO" id="GO:0032259">
    <property type="term" value="P:methylation"/>
    <property type="evidence" value="ECO:0007669"/>
    <property type="project" value="UniProtKB-KW"/>
</dbReference>
<dbReference type="AlphaFoldDB" id="A0A8J3IBU9"/>
<evidence type="ECO:0000313" key="5">
    <source>
        <dbReference type="EMBL" id="GHO49428.1"/>
    </source>
</evidence>
<keyword evidence="1 5" id="KW-0489">Methyltransferase</keyword>
<dbReference type="InterPro" id="IPR029064">
    <property type="entry name" value="Ribosomal_eL30-like_sf"/>
</dbReference>
<feature type="domain" description="SpoU L30e-like N-terminal" evidence="4">
    <location>
        <begin position="15"/>
        <end position="103"/>
    </location>
</feature>
<dbReference type="InterPro" id="IPR051259">
    <property type="entry name" value="rRNA_Methyltransferase"/>
</dbReference>
<dbReference type="InterPro" id="IPR029028">
    <property type="entry name" value="Alpha/beta_knot_MTases"/>
</dbReference>
<name>A0A8J3IBU9_9CHLR</name>
<evidence type="ECO:0000259" key="3">
    <source>
        <dbReference type="Pfam" id="PF00588"/>
    </source>
</evidence>
<dbReference type="GO" id="GO:0006396">
    <property type="term" value="P:RNA processing"/>
    <property type="evidence" value="ECO:0007669"/>
    <property type="project" value="InterPro"/>
</dbReference>
<gene>
    <name evidence="5" type="ORF">KSX_75910</name>
</gene>
<evidence type="ECO:0000259" key="4">
    <source>
        <dbReference type="Pfam" id="PF22655"/>
    </source>
</evidence>
<dbReference type="Pfam" id="PF22655">
    <property type="entry name" value="SpoU_sub_bind_like"/>
    <property type="match status" value="1"/>
</dbReference>
<dbReference type="InterPro" id="IPR054578">
    <property type="entry name" value="SpoU_sub_bind-like_N"/>
</dbReference>
<dbReference type="Gene3D" id="3.30.1330.30">
    <property type="match status" value="1"/>
</dbReference>
<dbReference type="SUPFAM" id="SSF75217">
    <property type="entry name" value="alpha/beta knot"/>
    <property type="match status" value="1"/>
</dbReference>
<reference evidence="5" key="1">
    <citation type="submission" date="2020-10" db="EMBL/GenBank/DDBJ databases">
        <title>Taxonomic study of unclassified bacteria belonging to the class Ktedonobacteria.</title>
        <authorList>
            <person name="Yabe S."/>
            <person name="Wang C.M."/>
            <person name="Zheng Y."/>
            <person name="Sakai Y."/>
            <person name="Cavaletti L."/>
            <person name="Monciardini P."/>
            <person name="Donadio S."/>
        </authorList>
    </citation>
    <scope>NUCLEOTIDE SEQUENCE</scope>
    <source>
        <strain evidence="5">SOSP1-1</strain>
    </source>
</reference>
<dbReference type="SUPFAM" id="SSF55315">
    <property type="entry name" value="L30e-like"/>
    <property type="match status" value="1"/>
</dbReference>
<dbReference type="InterPro" id="IPR029026">
    <property type="entry name" value="tRNA_m1G_MTases_N"/>
</dbReference>
<keyword evidence="2" id="KW-0808">Transferase</keyword>